<dbReference type="AlphaFoldDB" id="A0A173R2K6"/>
<dbReference type="PANTHER" id="PTHR43560:SF1">
    <property type="entry name" value="ION-TRANSLOCATING OXIDOREDUCTASE COMPLEX SUBUNIT B"/>
    <property type="match status" value="1"/>
</dbReference>
<evidence type="ECO:0000313" key="2">
    <source>
        <dbReference type="Proteomes" id="UP000487649"/>
    </source>
</evidence>
<gene>
    <name evidence="1" type="ORF">GMA92_00780</name>
</gene>
<dbReference type="GeneID" id="60060000"/>
<name>A0A173R2K6_9FIRM</name>
<dbReference type="Pfam" id="PF04060">
    <property type="entry name" value="FeS"/>
    <property type="match status" value="1"/>
</dbReference>
<proteinExistence type="predicted"/>
<dbReference type="InterPro" id="IPR050395">
    <property type="entry name" value="4Fe4S_Ferredoxin_RnfB"/>
</dbReference>
<dbReference type="EMBL" id="WMQE01000001">
    <property type="protein sequence ID" value="MTK19973.1"/>
    <property type="molecule type" value="Genomic_DNA"/>
</dbReference>
<dbReference type="PANTHER" id="PTHR43560">
    <property type="entry name" value="ION-TRANSLOCATING OXIDOREDUCTASE COMPLEX SUBUNIT B"/>
    <property type="match status" value="1"/>
</dbReference>
<sequence length="94" mass="9677">MSAILVPIIVIGGLGLVLGGLLGLANLYLKVEVDPRIEKLIAMLPGYNCGSCGFPGCSGLAEDIIENGGTVNSCKPCSADAKAKINEFLKENKG</sequence>
<dbReference type="Gene3D" id="1.10.15.40">
    <property type="entry name" value="Electron transport complex subunit B, putative Fe-S cluster"/>
    <property type="match status" value="1"/>
</dbReference>
<dbReference type="GO" id="GO:0051536">
    <property type="term" value="F:iron-sulfur cluster binding"/>
    <property type="evidence" value="ECO:0007669"/>
    <property type="project" value="InterPro"/>
</dbReference>
<dbReference type="Proteomes" id="UP000487649">
    <property type="component" value="Unassembled WGS sequence"/>
</dbReference>
<dbReference type="RefSeq" id="WP_006783791.1">
    <property type="nucleotide sequence ID" value="NZ_CABJBH010000008.1"/>
</dbReference>
<dbReference type="OrthoDB" id="9789936at2"/>
<reference evidence="1 2" key="1">
    <citation type="journal article" date="2019" name="Nat. Med.">
        <title>A library of human gut bacterial isolates paired with longitudinal multiomics data enables mechanistic microbiome research.</title>
        <authorList>
            <person name="Poyet M."/>
            <person name="Groussin M."/>
            <person name="Gibbons S.M."/>
            <person name="Avila-Pacheco J."/>
            <person name="Jiang X."/>
            <person name="Kearney S.M."/>
            <person name="Perrotta A.R."/>
            <person name="Berdy B."/>
            <person name="Zhao S."/>
            <person name="Lieberman T.D."/>
            <person name="Swanson P.K."/>
            <person name="Smith M."/>
            <person name="Roesemann S."/>
            <person name="Alexander J.E."/>
            <person name="Rich S.A."/>
            <person name="Livny J."/>
            <person name="Vlamakis H."/>
            <person name="Clish C."/>
            <person name="Bullock K."/>
            <person name="Deik A."/>
            <person name="Scott J."/>
            <person name="Pierce K.A."/>
            <person name="Xavier R.J."/>
            <person name="Alm E.J."/>
        </authorList>
    </citation>
    <scope>NUCLEOTIDE SEQUENCE [LARGE SCALE GENOMIC DNA]</scope>
    <source>
        <strain evidence="1 2">BIOML-A198</strain>
    </source>
</reference>
<dbReference type="PROSITE" id="PS51656">
    <property type="entry name" value="4FE4S"/>
    <property type="match status" value="1"/>
</dbReference>
<organism evidence="1 2">
    <name type="scientific">Turicibacter sanguinis</name>
    <dbReference type="NCBI Taxonomy" id="154288"/>
    <lineage>
        <taxon>Bacteria</taxon>
        <taxon>Bacillati</taxon>
        <taxon>Bacillota</taxon>
        <taxon>Erysipelotrichia</taxon>
        <taxon>Erysipelotrichales</taxon>
        <taxon>Turicibacteraceae</taxon>
        <taxon>Turicibacter</taxon>
    </lineage>
</organism>
<dbReference type="InterPro" id="IPR007202">
    <property type="entry name" value="4Fe-4S_dom"/>
</dbReference>
<protein>
    <submittedName>
        <fullName evidence="1">Electron transporter RnfB</fullName>
    </submittedName>
</protein>
<comment type="caution">
    <text evidence="1">The sequence shown here is derived from an EMBL/GenBank/DDBJ whole genome shotgun (WGS) entry which is preliminary data.</text>
</comment>
<accession>A0A173R2K6</accession>
<evidence type="ECO:0000313" key="1">
    <source>
        <dbReference type="EMBL" id="MTK19973.1"/>
    </source>
</evidence>